<comment type="catalytic activity">
    <reaction evidence="6">
        <text>Exonucleolytic cleavage that removes extra residues from the 3'-terminus of tRNA to produce 5'-mononucleotides.</text>
        <dbReference type="EC" id="3.1.13.5"/>
    </reaction>
</comment>
<dbReference type="Gene3D" id="1.10.150.80">
    <property type="entry name" value="HRDC domain"/>
    <property type="match status" value="1"/>
</dbReference>
<dbReference type="GO" id="GO:0005737">
    <property type="term" value="C:cytoplasm"/>
    <property type="evidence" value="ECO:0007669"/>
    <property type="project" value="UniProtKB-SubCell"/>
</dbReference>
<dbReference type="HAMAP" id="MF_01899">
    <property type="entry name" value="RNase_D"/>
    <property type="match status" value="1"/>
</dbReference>
<evidence type="ECO:0000259" key="7">
    <source>
        <dbReference type="PROSITE" id="PS50967"/>
    </source>
</evidence>
<gene>
    <name evidence="6" type="primary">rnd</name>
    <name evidence="8" type="ORF">SAMN05421742_107132</name>
</gene>
<keyword evidence="5 6" id="KW-0269">Exonuclease</keyword>
<evidence type="ECO:0000256" key="2">
    <source>
        <dbReference type="ARBA" id="ARBA00022694"/>
    </source>
</evidence>
<comment type="subcellular location">
    <subcellularLocation>
        <location evidence="6">Cytoplasm</location>
    </subcellularLocation>
</comment>
<comment type="cofactor">
    <cofactor evidence="6">
        <name>a divalent metal cation</name>
        <dbReference type="ChEBI" id="CHEBI:60240"/>
    </cofactor>
</comment>
<feature type="domain" description="HRDC" evidence="7">
    <location>
        <begin position="208"/>
        <end position="289"/>
    </location>
</feature>
<accession>A0A1G8CY28</accession>
<evidence type="ECO:0000256" key="4">
    <source>
        <dbReference type="ARBA" id="ARBA00022801"/>
    </source>
</evidence>
<dbReference type="RefSeq" id="WP_092620103.1">
    <property type="nucleotide sequence ID" value="NZ_FNCV01000007.1"/>
</dbReference>
<keyword evidence="4 6" id="KW-0378">Hydrolase</keyword>
<dbReference type="InterPro" id="IPR036397">
    <property type="entry name" value="RNaseH_sf"/>
</dbReference>
<dbReference type="GO" id="GO:0033890">
    <property type="term" value="F:ribonuclease D activity"/>
    <property type="evidence" value="ECO:0007669"/>
    <property type="project" value="UniProtKB-UniRule"/>
</dbReference>
<dbReference type="InterPro" id="IPR044876">
    <property type="entry name" value="HRDC_dom_sf"/>
</dbReference>
<dbReference type="Gene3D" id="3.30.420.10">
    <property type="entry name" value="Ribonuclease H-like superfamily/Ribonuclease H"/>
    <property type="match status" value="1"/>
</dbReference>
<dbReference type="EC" id="3.1.13.5" evidence="6"/>
<dbReference type="SMART" id="SM00474">
    <property type="entry name" value="35EXOc"/>
    <property type="match status" value="1"/>
</dbReference>
<evidence type="ECO:0000256" key="3">
    <source>
        <dbReference type="ARBA" id="ARBA00022722"/>
    </source>
</evidence>
<dbReference type="PROSITE" id="PS50967">
    <property type="entry name" value="HRDC"/>
    <property type="match status" value="1"/>
</dbReference>
<dbReference type="GO" id="GO:0003676">
    <property type="term" value="F:nucleic acid binding"/>
    <property type="evidence" value="ECO:0007669"/>
    <property type="project" value="InterPro"/>
</dbReference>
<sequence length="388" mass="43666">MPLISDTDSLAEFCDRLAQAEMVTVDTEFLRDSTYWPRLCLVQMAGPDEARCIDALAEGIDLAPLFDLMKNEAVLKVFHAARQDLEIFFNLMGEFPRPLFDTQLAAMVCGFGDQVGYETLVKRLMKVQIDKSSRFTDWSHRPLTDRQITYALGDVTHLRGIHRKLANRLEKTGRAHWVKAELDSLTNPEAYLNRPEDAWKRLKAKSRAPRFLAVLRELAAWREREAQSRDMPRQRLVKDDALLEVAAQTPRTVEDLARVRALPAGVAKGRFGPLMIEAVARGLAVPEEDCPEPPPRRDLPPGLGPMVDLLKVLLKMRCEENQVAHRLIANTEDLEAIAADDNADVPALTGWRREVFGHDALDLKHGRLALAVSPDGKHIEAVELDDPH</sequence>
<protein>
    <recommendedName>
        <fullName evidence="6">Ribonuclease D</fullName>
        <shortName evidence="6">RNase D</shortName>
        <ecNumber evidence="6">3.1.13.5</ecNumber>
    </recommendedName>
</protein>
<evidence type="ECO:0000313" key="9">
    <source>
        <dbReference type="Proteomes" id="UP000217076"/>
    </source>
</evidence>
<evidence type="ECO:0000256" key="6">
    <source>
        <dbReference type="HAMAP-Rule" id="MF_01899"/>
    </source>
</evidence>
<dbReference type="NCBIfam" id="TIGR01388">
    <property type="entry name" value="rnd"/>
    <property type="match status" value="1"/>
</dbReference>
<evidence type="ECO:0000256" key="5">
    <source>
        <dbReference type="ARBA" id="ARBA00022839"/>
    </source>
</evidence>
<dbReference type="OrthoDB" id="9800549at2"/>
<dbReference type="InterPro" id="IPR002121">
    <property type="entry name" value="HRDC_dom"/>
</dbReference>
<dbReference type="Pfam" id="PF01612">
    <property type="entry name" value="DNA_pol_A_exo1"/>
    <property type="match status" value="1"/>
</dbReference>
<dbReference type="AlphaFoldDB" id="A0A1G8CY28"/>
<keyword evidence="1 6" id="KW-0963">Cytoplasm</keyword>
<keyword evidence="9" id="KW-1185">Reference proteome</keyword>
<reference evidence="9" key="1">
    <citation type="submission" date="2016-10" db="EMBL/GenBank/DDBJ databases">
        <authorList>
            <person name="Varghese N."/>
            <person name="Submissions S."/>
        </authorList>
    </citation>
    <scope>NUCLEOTIDE SEQUENCE [LARGE SCALE GENOMIC DNA]</scope>
    <source>
        <strain evidence="9">930I</strain>
    </source>
</reference>
<comment type="similarity">
    <text evidence="6">Belongs to the RNase D family.</text>
</comment>
<dbReference type="Pfam" id="PF00570">
    <property type="entry name" value="HRDC"/>
    <property type="match status" value="1"/>
</dbReference>
<dbReference type="EMBL" id="FNCV01000007">
    <property type="protein sequence ID" value="SDH50487.1"/>
    <property type="molecule type" value="Genomic_DNA"/>
</dbReference>
<dbReference type="GO" id="GO:0008408">
    <property type="term" value="F:3'-5' exonuclease activity"/>
    <property type="evidence" value="ECO:0007669"/>
    <property type="project" value="InterPro"/>
</dbReference>
<name>A0A1G8CY28_9PROT</name>
<dbReference type="GO" id="GO:0042780">
    <property type="term" value="P:tRNA 3'-end processing"/>
    <property type="evidence" value="ECO:0007669"/>
    <property type="project" value="UniProtKB-UniRule"/>
</dbReference>
<dbReference type="InterPro" id="IPR051086">
    <property type="entry name" value="RNase_D-like"/>
</dbReference>
<keyword evidence="2 6" id="KW-0819">tRNA processing</keyword>
<evidence type="ECO:0000256" key="1">
    <source>
        <dbReference type="ARBA" id="ARBA00022490"/>
    </source>
</evidence>
<comment type="function">
    <text evidence="6">Exonuclease involved in the 3' processing of various precursor tRNAs. Initiates hydrolysis at the 3'-terminus of an RNA molecule and releases 5'-mononucleotides.</text>
</comment>
<dbReference type="SUPFAM" id="SSF53098">
    <property type="entry name" value="Ribonuclease H-like"/>
    <property type="match status" value="1"/>
</dbReference>
<dbReference type="Proteomes" id="UP000217076">
    <property type="component" value="Unassembled WGS sequence"/>
</dbReference>
<proteinExistence type="inferred from homology"/>
<dbReference type="SUPFAM" id="SSF47819">
    <property type="entry name" value="HRDC-like"/>
    <property type="match status" value="2"/>
</dbReference>
<dbReference type="GO" id="GO:0000166">
    <property type="term" value="F:nucleotide binding"/>
    <property type="evidence" value="ECO:0007669"/>
    <property type="project" value="InterPro"/>
</dbReference>
<evidence type="ECO:0000313" key="8">
    <source>
        <dbReference type="EMBL" id="SDH50487.1"/>
    </source>
</evidence>
<dbReference type="SMART" id="SM00341">
    <property type="entry name" value="HRDC"/>
    <property type="match status" value="1"/>
</dbReference>
<dbReference type="PANTHER" id="PTHR47649">
    <property type="entry name" value="RIBONUCLEASE D"/>
    <property type="match status" value="1"/>
</dbReference>
<dbReference type="InterPro" id="IPR012337">
    <property type="entry name" value="RNaseH-like_sf"/>
</dbReference>
<dbReference type="PANTHER" id="PTHR47649:SF1">
    <property type="entry name" value="RIBONUCLEASE D"/>
    <property type="match status" value="1"/>
</dbReference>
<dbReference type="InterPro" id="IPR006292">
    <property type="entry name" value="RNase_D"/>
</dbReference>
<organism evidence="8 9">
    <name type="scientific">Roseospirillum parvum</name>
    <dbReference type="NCBI Taxonomy" id="83401"/>
    <lineage>
        <taxon>Bacteria</taxon>
        <taxon>Pseudomonadati</taxon>
        <taxon>Pseudomonadota</taxon>
        <taxon>Alphaproteobacteria</taxon>
        <taxon>Rhodospirillales</taxon>
        <taxon>Rhodospirillaceae</taxon>
        <taxon>Roseospirillum</taxon>
    </lineage>
</organism>
<dbReference type="InterPro" id="IPR002562">
    <property type="entry name" value="3'-5'_exonuclease_dom"/>
</dbReference>
<dbReference type="CDD" id="cd06142">
    <property type="entry name" value="RNaseD_exo"/>
    <property type="match status" value="1"/>
</dbReference>
<keyword evidence="3 6" id="KW-0540">Nuclease</keyword>
<dbReference type="STRING" id="83401.SAMN05421742_107132"/>
<dbReference type="InterPro" id="IPR010997">
    <property type="entry name" value="HRDC-like_sf"/>
</dbReference>